<evidence type="ECO:0000256" key="10">
    <source>
        <dbReference type="ARBA" id="ARBA00023274"/>
    </source>
</evidence>
<dbReference type="GO" id="GO:0022857">
    <property type="term" value="F:transmembrane transporter activity"/>
    <property type="evidence" value="ECO:0007669"/>
    <property type="project" value="InterPro"/>
</dbReference>
<proteinExistence type="inferred from homology"/>
<dbReference type="GO" id="GO:0005783">
    <property type="term" value="C:endoplasmic reticulum"/>
    <property type="evidence" value="ECO:0007669"/>
    <property type="project" value="UniProtKB-SubCell"/>
</dbReference>
<feature type="coiled-coil region" evidence="12">
    <location>
        <begin position="463"/>
        <end position="490"/>
    </location>
</feature>
<feature type="compositionally biased region" description="Basic residues" evidence="13">
    <location>
        <begin position="826"/>
        <end position="839"/>
    </location>
</feature>
<comment type="subcellular location">
    <subcellularLocation>
        <location evidence="2">Cytoplasm</location>
    </subcellularLocation>
    <subcellularLocation>
        <location evidence="1">Endoplasmic reticulum</location>
    </subcellularLocation>
</comment>
<feature type="repeat" description="TPR" evidence="11">
    <location>
        <begin position="725"/>
        <end position="758"/>
    </location>
</feature>
<dbReference type="InterPro" id="IPR026270">
    <property type="entry name" value="SRP72"/>
</dbReference>
<comment type="similarity">
    <text evidence="3">Belongs to the SRP72 family.</text>
</comment>
<evidence type="ECO:0000256" key="13">
    <source>
        <dbReference type="SAM" id="MobiDB-lite"/>
    </source>
</evidence>
<evidence type="ECO:0000256" key="14">
    <source>
        <dbReference type="SAM" id="Phobius"/>
    </source>
</evidence>
<evidence type="ECO:0000259" key="15">
    <source>
        <dbReference type="Pfam" id="PF08492"/>
    </source>
</evidence>
<dbReference type="InterPro" id="IPR011701">
    <property type="entry name" value="MFS"/>
</dbReference>
<sequence length="932" mass="103035">MTVPPLPSTPPSSLSRTPILVLVYLSFLLDNILLTVVVPIVPVYLISFDEGGKHGLKTRVIQTNSSILRENELLLEENGRVGLLLSSKAVVQLLVNPLVGYAARYTGYTMPLFFGSVNLLSSTLLFAFGESYIALFFARSLQGLASACIGVSGMCLVAEQCQTESSRSKVMGVILGSIALGVLLGYPFGSFLYDFIGKTAPFLAIALLCIANVGCQLSYLDLKPPGETCGGKTSWAQLLSDRLILLTAGAIWVSTSAMAVLEPCLPLWLLTTIKPEVGTVAAMANNSEATKLALYADLQKFGQVSDFERTLKTANKILHSFPDDSLAFHFRIVSLIQLSKFDDVILAFNKFGTTLGKGLEFEKAYALYRLNKVDEALKVLDAVENPELKHNELRAQVLYRLEKFEDCFNLYRDVIKQTSDDFDEERQTNLAAIIVNLLNSDKQIDMPSFEVDTYEIYYNIACYLMVKGNYAEAEKKLKEAEKICRESFDEDTPPEEIDDEVSIIRLQQACCLHFQGRDREALSIYTSILKKKPTDLGVVAVANNNSIAINRDQNLFDSKKKMKNILSDSVQVKLTSQQKKVVAVNNCLLNIFTNLGDQAMANCDELVKKQPSTEESAVLMKAAILSKDNKTSMAIKMLEDFAKKRPQSKLKMKLSIVQLLLNEGKVKDACKTLEGLDNDMFKPAIVSALVSMYMEMGSPEDASRILEKAVSWNRKNKSTSAGDLSALWRHAADLHLRNGQPEIAAASLEELLKINPNDTVTLAQLIVAYAQFNPDKANQLSEKLPGLVDFTPNMDTDALESSSWMMGLKVMKKAAKTDPSPGTPLIKKKSSSKKKKRLPKNYNPNVDPDPERWLPKHERSTFRKKKDRRNKDVGKGTQGAATSVQDQFDITKMAKTGGDKSQANVSSPSMGEGPRQQRKGGGQKKKKKGGKW</sequence>
<dbReference type="PANTHER" id="PTHR14094">
    <property type="entry name" value="SIGNAL RECOGNITION PARTICLE 72"/>
    <property type="match status" value="1"/>
</dbReference>
<dbReference type="InterPro" id="IPR013699">
    <property type="entry name" value="Signal_recog_part_SRP72_RNA-bd"/>
</dbReference>
<keyword evidence="6" id="KW-0677">Repeat</keyword>
<dbReference type="PANTHER" id="PTHR14094:SF9">
    <property type="entry name" value="SIGNAL RECOGNITION PARTICLE SUBUNIT SRP72"/>
    <property type="match status" value="1"/>
</dbReference>
<evidence type="ECO:0000256" key="12">
    <source>
        <dbReference type="SAM" id="Coils"/>
    </source>
</evidence>
<dbReference type="EMBL" id="WIXP02000006">
    <property type="protein sequence ID" value="KAF6209771.1"/>
    <property type="molecule type" value="Genomic_DNA"/>
</dbReference>
<feature type="transmembrane region" description="Helical" evidence="14">
    <location>
        <begin position="141"/>
        <end position="158"/>
    </location>
</feature>
<feature type="compositionally biased region" description="Basic residues" evidence="13">
    <location>
        <begin position="916"/>
        <end position="932"/>
    </location>
</feature>
<feature type="transmembrane region" description="Helical" evidence="14">
    <location>
        <begin position="20"/>
        <end position="46"/>
    </location>
</feature>
<keyword evidence="5" id="KW-0963">Cytoplasm</keyword>
<evidence type="ECO:0000256" key="7">
    <source>
        <dbReference type="ARBA" id="ARBA00022803"/>
    </source>
</evidence>
<evidence type="ECO:0000256" key="6">
    <source>
        <dbReference type="ARBA" id="ARBA00022737"/>
    </source>
</evidence>
<keyword evidence="14" id="KW-0472">Membrane</keyword>
<dbReference type="InterPro" id="IPR011990">
    <property type="entry name" value="TPR-like_helical_dom_sf"/>
</dbReference>
<feature type="transmembrane region" description="Helical" evidence="14">
    <location>
        <begin position="170"/>
        <end position="188"/>
    </location>
</feature>
<evidence type="ECO:0000256" key="4">
    <source>
        <dbReference type="ARBA" id="ARBA00018350"/>
    </source>
</evidence>
<keyword evidence="12" id="KW-0175">Coiled coil</keyword>
<dbReference type="Pfam" id="PF08492">
    <property type="entry name" value="SRP72"/>
    <property type="match status" value="1"/>
</dbReference>
<dbReference type="OrthoDB" id="5421607at2759"/>
<keyword evidence="7 11" id="KW-0802">TPR repeat</keyword>
<comment type="caution">
    <text evidence="16">The sequence shown here is derived from an EMBL/GenBank/DDBJ whole genome shotgun (WGS) entry which is preliminary data.</text>
</comment>
<evidence type="ECO:0000256" key="5">
    <source>
        <dbReference type="ARBA" id="ARBA00022490"/>
    </source>
</evidence>
<evidence type="ECO:0000256" key="2">
    <source>
        <dbReference type="ARBA" id="ARBA00004496"/>
    </source>
</evidence>
<evidence type="ECO:0000256" key="1">
    <source>
        <dbReference type="ARBA" id="ARBA00004240"/>
    </source>
</evidence>
<dbReference type="Proteomes" id="UP000466442">
    <property type="component" value="Unassembled WGS sequence"/>
</dbReference>
<dbReference type="PROSITE" id="PS50005">
    <property type="entry name" value="TPR"/>
    <property type="match status" value="1"/>
</dbReference>
<dbReference type="Pfam" id="PF17004">
    <property type="entry name" value="SRP_TPR_like"/>
    <property type="match status" value="1"/>
</dbReference>
<evidence type="ECO:0000256" key="3">
    <source>
        <dbReference type="ARBA" id="ARBA00007676"/>
    </source>
</evidence>
<dbReference type="Pfam" id="PF07690">
    <property type="entry name" value="MFS_1"/>
    <property type="match status" value="1"/>
</dbReference>
<organism evidence="16 17">
    <name type="scientific">Apolygus lucorum</name>
    <name type="common">Small green plant bug</name>
    <name type="synonym">Lygocoris lucorum</name>
    <dbReference type="NCBI Taxonomy" id="248454"/>
    <lineage>
        <taxon>Eukaryota</taxon>
        <taxon>Metazoa</taxon>
        <taxon>Ecdysozoa</taxon>
        <taxon>Arthropoda</taxon>
        <taxon>Hexapoda</taxon>
        <taxon>Insecta</taxon>
        <taxon>Pterygota</taxon>
        <taxon>Neoptera</taxon>
        <taxon>Paraneoptera</taxon>
        <taxon>Hemiptera</taxon>
        <taxon>Heteroptera</taxon>
        <taxon>Panheteroptera</taxon>
        <taxon>Cimicomorpha</taxon>
        <taxon>Miridae</taxon>
        <taxon>Mirini</taxon>
        <taxon>Apolygus</taxon>
    </lineage>
</organism>
<dbReference type="SMART" id="SM00028">
    <property type="entry name" value="TPR"/>
    <property type="match status" value="4"/>
</dbReference>
<dbReference type="InterPro" id="IPR031545">
    <property type="entry name" value="SRP72_TPR-like"/>
</dbReference>
<feature type="region of interest" description="Disordered" evidence="13">
    <location>
        <begin position="814"/>
        <end position="932"/>
    </location>
</feature>
<keyword evidence="8" id="KW-0256">Endoplasmic reticulum</keyword>
<dbReference type="InterPro" id="IPR036259">
    <property type="entry name" value="MFS_trans_sf"/>
</dbReference>
<feature type="domain" description="Signal recognition particle SRP72 subunit RNA-binding" evidence="15">
    <location>
        <begin position="815"/>
        <end position="864"/>
    </location>
</feature>
<dbReference type="Gene3D" id="1.20.1250.20">
    <property type="entry name" value="MFS general substrate transporter like domains"/>
    <property type="match status" value="1"/>
</dbReference>
<feature type="compositionally biased region" description="Basic and acidic residues" evidence="13">
    <location>
        <begin position="849"/>
        <end position="861"/>
    </location>
</feature>
<keyword evidence="14" id="KW-1133">Transmembrane helix</keyword>
<reference evidence="16" key="1">
    <citation type="journal article" date="2021" name="Mol. Ecol. Resour.">
        <title>Apolygus lucorum genome provides insights into omnivorousness and mesophyll feeding.</title>
        <authorList>
            <person name="Liu Y."/>
            <person name="Liu H."/>
            <person name="Wang H."/>
            <person name="Huang T."/>
            <person name="Liu B."/>
            <person name="Yang B."/>
            <person name="Yin L."/>
            <person name="Li B."/>
            <person name="Zhang Y."/>
            <person name="Zhang S."/>
            <person name="Jiang F."/>
            <person name="Zhang X."/>
            <person name="Ren Y."/>
            <person name="Wang B."/>
            <person name="Wang S."/>
            <person name="Lu Y."/>
            <person name="Wu K."/>
            <person name="Fan W."/>
            <person name="Wang G."/>
        </authorList>
    </citation>
    <scope>NUCLEOTIDE SEQUENCE</scope>
    <source>
        <strain evidence="16">12Hb</strain>
    </source>
</reference>
<feature type="compositionally biased region" description="Polar residues" evidence="13">
    <location>
        <begin position="899"/>
        <end position="909"/>
    </location>
</feature>
<accession>A0A8S9XNA8</accession>
<dbReference type="SUPFAM" id="SSF103473">
    <property type="entry name" value="MFS general substrate transporter"/>
    <property type="match status" value="1"/>
</dbReference>
<name>A0A8S9XNA8_APOLU</name>
<dbReference type="AlphaFoldDB" id="A0A8S9XNA8"/>
<evidence type="ECO:0000256" key="8">
    <source>
        <dbReference type="ARBA" id="ARBA00022824"/>
    </source>
</evidence>
<dbReference type="FunFam" id="1.25.40.10:FF:000062">
    <property type="entry name" value="Signal recognition particle subunit SRP72"/>
    <property type="match status" value="1"/>
</dbReference>
<keyword evidence="17" id="KW-1185">Reference proteome</keyword>
<evidence type="ECO:0000256" key="11">
    <source>
        <dbReference type="PROSITE-ProRule" id="PRU00339"/>
    </source>
</evidence>
<evidence type="ECO:0000313" key="17">
    <source>
        <dbReference type="Proteomes" id="UP000466442"/>
    </source>
</evidence>
<evidence type="ECO:0000256" key="9">
    <source>
        <dbReference type="ARBA" id="ARBA00023135"/>
    </source>
</evidence>
<dbReference type="GO" id="GO:0008312">
    <property type="term" value="F:7S RNA binding"/>
    <property type="evidence" value="ECO:0007669"/>
    <property type="project" value="InterPro"/>
</dbReference>
<evidence type="ECO:0000313" key="16">
    <source>
        <dbReference type="EMBL" id="KAF6209771.1"/>
    </source>
</evidence>
<dbReference type="InterPro" id="IPR019734">
    <property type="entry name" value="TPR_rpt"/>
</dbReference>
<dbReference type="GO" id="GO:0043022">
    <property type="term" value="F:ribosome binding"/>
    <property type="evidence" value="ECO:0007669"/>
    <property type="project" value="TreeGrafter"/>
</dbReference>
<feature type="compositionally biased region" description="Polar residues" evidence="13">
    <location>
        <begin position="879"/>
        <end position="888"/>
    </location>
</feature>
<gene>
    <name evidence="16" type="ORF">GE061_015521</name>
</gene>
<dbReference type="Gene3D" id="1.25.40.10">
    <property type="entry name" value="Tetratricopeptide repeat domain"/>
    <property type="match status" value="3"/>
</dbReference>
<keyword evidence="9" id="KW-0733">Signal recognition particle</keyword>
<dbReference type="SUPFAM" id="SSF48452">
    <property type="entry name" value="TPR-like"/>
    <property type="match status" value="3"/>
</dbReference>
<keyword evidence="10" id="KW-0687">Ribonucleoprotein</keyword>
<protein>
    <recommendedName>
        <fullName evidence="4">Signal recognition particle subunit SRP72</fullName>
    </recommendedName>
</protein>
<keyword evidence="14" id="KW-0812">Transmembrane</keyword>
<dbReference type="GO" id="GO:0006614">
    <property type="term" value="P:SRP-dependent cotranslational protein targeting to membrane"/>
    <property type="evidence" value="ECO:0007669"/>
    <property type="project" value="InterPro"/>
</dbReference>
<dbReference type="GO" id="GO:0005786">
    <property type="term" value="C:signal recognition particle, endoplasmic reticulum targeting"/>
    <property type="evidence" value="ECO:0007669"/>
    <property type="project" value="UniProtKB-KW"/>
</dbReference>
<feature type="transmembrane region" description="Helical" evidence="14">
    <location>
        <begin position="112"/>
        <end position="135"/>
    </location>
</feature>